<dbReference type="KEGG" id="kct:CDEE_0221"/>
<evidence type="ECO:0000313" key="2">
    <source>
        <dbReference type="EMBL" id="AGF47314.1"/>
    </source>
</evidence>
<sequence length="133" mass="15100">MIYNKRFFLTIHGYKKILIFISITIIIGIIVEKTLFQNMTFNVNKINNNYSQKEVLNANGQRFIVQPPQPLINGTLGDPDLSINNTKQINTISLVESDIENTNNSSNTDEIGIKRLIINPNNITEIPLLDLTK</sequence>
<evidence type="ECO:0000313" key="3">
    <source>
        <dbReference type="Proteomes" id="UP000011686"/>
    </source>
</evidence>
<reference evidence="2 3" key="1">
    <citation type="journal article" date="2013" name="Genome Biol. Evol.">
        <title>Genome evolution and phylogenomic analysis of candidatus kinetoplastibacterium, the betaproteobacterial endosymbionts of strigomonas and angomonas.</title>
        <authorList>
            <person name="Alves J.M."/>
            <person name="Serrano M.G."/>
            <person name="Maia da Silva F."/>
            <person name="Voegtly L.J."/>
            <person name="Matveyev A.V."/>
            <person name="Teixeira M.M."/>
            <person name="Camargo E.P."/>
            <person name="Buck G.A."/>
        </authorList>
    </citation>
    <scope>NUCLEOTIDE SEQUENCE [LARGE SCALE GENOMIC DNA]</scope>
    <source>
        <strain evidence="2 3">TCC036E</strain>
    </source>
</reference>
<keyword evidence="1" id="KW-0812">Transmembrane</keyword>
<accession>M1LVN7</accession>
<dbReference type="EMBL" id="CP003804">
    <property type="protein sequence ID" value="AGF47314.1"/>
    <property type="molecule type" value="Genomic_DNA"/>
</dbReference>
<dbReference type="Proteomes" id="UP000011686">
    <property type="component" value="Chromosome"/>
</dbReference>
<dbReference type="HOGENOM" id="CLU_164574_0_0_4"/>
<dbReference type="STRING" id="1208918.CDEE_0221"/>
<dbReference type="AlphaFoldDB" id="M1LVN7"/>
<keyword evidence="1" id="KW-1133">Transmembrane helix</keyword>
<keyword evidence="1" id="KW-0472">Membrane</keyword>
<organism evidence="2 3">
    <name type="scientific">Candidatus Kinetoplastidibacterium crithidiae TCC036E</name>
    <dbReference type="NCBI Taxonomy" id="1208918"/>
    <lineage>
        <taxon>Bacteria</taxon>
        <taxon>Pseudomonadati</taxon>
        <taxon>Pseudomonadota</taxon>
        <taxon>Betaproteobacteria</taxon>
        <taxon>Candidatus Kinetoplastidibacterium</taxon>
    </lineage>
</organism>
<dbReference type="PATRIC" id="fig|1208918.3.peg.10"/>
<feature type="transmembrane region" description="Helical" evidence="1">
    <location>
        <begin position="17"/>
        <end position="36"/>
    </location>
</feature>
<proteinExistence type="predicted"/>
<protein>
    <submittedName>
        <fullName evidence="2">Uncharacterized protein</fullName>
    </submittedName>
</protein>
<dbReference type="RefSeq" id="WP_015389036.1">
    <property type="nucleotide sequence ID" value="NC_020283.1"/>
</dbReference>
<keyword evidence="3" id="KW-1185">Reference proteome</keyword>
<name>M1LVN7_9PROT</name>
<gene>
    <name evidence="2" type="ORF">CDEE_0221</name>
</gene>
<evidence type="ECO:0000256" key="1">
    <source>
        <dbReference type="SAM" id="Phobius"/>
    </source>
</evidence>